<feature type="non-terminal residue" evidence="1">
    <location>
        <position position="1"/>
    </location>
</feature>
<accession>A0A3B1CWI7</accession>
<dbReference type="EMBL" id="UOGF01000022">
    <property type="protein sequence ID" value="VAX27040.1"/>
    <property type="molecule type" value="Genomic_DNA"/>
</dbReference>
<name>A0A3B1CWI7_9ZZZZ</name>
<proteinExistence type="predicted"/>
<gene>
    <name evidence="1" type="ORF">MNBD_NITROSPIRAE01-1582</name>
</gene>
<dbReference type="AlphaFoldDB" id="A0A3B1CWI7"/>
<reference evidence="1" key="1">
    <citation type="submission" date="2018-06" db="EMBL/GenBank/DDBJ databases">
        <authorList>
            <person name="Zhirakovskaya E."/>
        </authorList>
    </citation>
    <scope>NUCLEOTIDE SEQUENCE</scope>
</reference>
<evidence type="ECO:0000313" key="1">
    <source>
        <dbReference type="EMBL" id="VAX27040.1"/>
    </source>
</evidence>
<protein>
    <submittedName>
        <fullName evidence="1">Uncharacterized protein</fullName>
    </submittedName>
</protein>
<organism evidence="1">
    <name type="scientific">hydrothermal vent metagenome</name>
    <dbReference type="NCBI Taxonomy" id="652676"/>
    <lineage>
        <taxon>unclassified sequences</taxon>
        <taxon>metagenomes</taxon>
        <taxon>ecological metagenomes</taxon>
    </lineage>
</organism>
<sequence length="41" mass="4506">AWFGVSESWVNRNTIVNLYCVTLLVFVSSAANRAEAIGEMS</sequence>